<dbReference type="Gene3D" id="1.10.443.10">
    <property type="entry name" value="Intergrase catalytic core"/>
    <property type="match status" value="1"/>
</dbReference>
<dbReference type="EMBL" id="WMIA01000003">
    <property type="protein sequence ID" value="MTF38078.1"/>
    <property type="molecule type" value="Genomic_DNA"/>
</dbReference>
<dbReference type="AlphaFoldDB" id="A0A844GTF3"/>
<keyword evidence="1" id="KW-0233">DNA recombination</keyword>
<gene>
    <name evidence="3" type="ORF">GGC33_03975</name>
</gene>
<feature type="domain" description="Tyr recombinase" evidence="2">
    <location>
        <begin position="1"/>
        <end position="40"/>
    </location>
</feature>
<dbReference type="GO" id="GO:0015074">
    <property type="term" value="P:DNA integration"/>
    <property type="evidence" value="ECO:0007669"/>
    <property type="project" value="InterPro"/>
</dbReference>
<dbReference type="Proteomes" id="UP000437131">
    <property type="component" value="Unassembled WGS sequence"/>
</dbReference>
<evidence type="ECO:0000259" key="2">
    <source>
        <dbReference type="Pfam" id="PF00589"/>
    </source>
</evidence>
<protein>
    <submittedName>
        <fullName evidence="3">Tyrosine-type recombinase/integrase</fullName>
    </submittedName>
</protein>
<comment type="caution">
    <text evidence="3">The sequence shown here is derived from an EMBL/GenBank/DDBJ whole genome shotgun (WGS) entry which is preliminary data.</text>
</comment>
<sequence length="41" mass="4874">MTPHKFRHSHATTSIKNRYNLSLLQQSFEHSSIRTTEVYLN</sequence>
<organism evidence="3 4">
    <name type="scientific">Cyanobacterium aponinum 0216</name>
    <dbReference type="NCBI Taxonomy" id="2676140"/>
    <lineage>
        <taxon>Bacteria</taxon>
        <taxon>Bacillati</taxon>
        <taxon>Cyanobacteriota</taxon>
        <taxon>Cyanophyceae</taxon>
        <taxon>Oscillatoriophycideae</taxon>
        <taxon>Chroococcales</taxon>
        <taxon>Geminocystaceae</taxon>
        <taxon>Cyanobacterium</taxon>
    </lineage>
</organism>
<reference evidence="3 4" key="1">
    <citation type="submission" date="2019-11" db="EMBL/GenBank/DDBJ databases">
        <title>Isolation of a new High Light Tolerant Cyanobacteria.</title>
        <authorList>
            <person name="Dobson Z."/>
            <person name="Vaughn N."/>
            <person name="Vaughn M."/>
            <person name="Fromme P."/>
            <person name="Mazor Y."/>
        </authorList>
    </citation>
    <scope>NUCLEOTIDE SEQUENCE [LARGE SCALE GENOMIC DNA]</scope>
    <source>
        <strain evidence="3 4">0216</strain>
    </source>
</reference>
<dbReference type="GO" id="GO:0003677">
    <property type="term" value="F:DNA binding"/>
    <property type="evidence" value="ECO:0007669"/>
    <property type="project" value="InterPro"/>
</dbReference>
<proteinExistence type="predicted"/>
<dbReference type="InterPro" id="IPR013762">
    <property type="entry name" value="Integrase-like_cat_sf"/>
</dbReference>
<dbReference type="SUPFAM" id="SSF56349">
    <property type="entry name" value="DNA breaking-rejoining enzymes"/>
    <property type="match status" value="1"/>
</dbReference>
<evidence type="ECO:0000313" key="3">
    <source>
        <dbReference type="EMBL" id="MTF38078.1"/>
    </source>
</evidence>
<dbReference type="GO" id="GO:0006310">
    <property type="term" value="P:DNA recombination"/>
    <property type="evidence" value="ECO:0007669"/>
    <property type="project" value="UniProtKB-KW"/>
</dbReference>
<evidence type="ECO:0000313" key="4">
    <source>
        <dbReference type="Proteomes" id="UP000437131"/>
    </source>
</evidence>
<evidence type="ECO:0000256" key="1">
    <source>
        <dbReference type="ARBA" id="ARBA00023172"/>
    </source>
</evidence>
<dbReference type="Pfam" id="PF00589">
    <property type="entry name" value="Phage_integrase"/>
    <property type="match status" value="1"/>
</dbReference>
<dbReference type="InterPro" id="IPR002104">
    <property type="entry name" value="Integrase_catalytic"/>
</dbReference>
<dbReference type="InterPro" id="IPR011010">
    <property type="entry name" value="DNA_brk_join_enz"/>
</dbReference>
<name>A0A844GTF3_9CHRO</name>
<accession>A0A844GTF3</accession>